<reference evidence="1" key="1">
    <citation type="submission" date="2021-01" db="EMBL/GenBank/DDBJ databases">
        <authorList>
            <consortium name="Genoscope - CEA"/>
            <person name="William W."/>
        </authorList>
    </citation>
    <scope>NUCLEOTIDE SEQUENCE</scope>
</reference>
<dbReference type="OrthoDB" id="10438168at2759"/>
<keyword evidence="2" id="KW-1185">Reference proteome</keyword>
<evidence type="ECO:0000313" key="2">
    <source>
        <dbReference type="Proteomes" id="UP000692954"/>
    </source>
</evidence>
<name>A0A8S1L5N0_9CILI</name>
<evidence type="ECO:0000313" key="1">
    <source>
        <dbReference type="EMBL" id="CAD8060882.1"/>
    </source>
</evidence>
<sequence length="325" mass="38176">MDLFEIQTQSDLQKTFHQLFHKRISISNYQNNYKIYRFDKCFTKRCKSLFKNFTIPFQLINQFDNQQLISSCECLDCGGKVKKKIIICKKELIESPQSNIKSKFPASPQLSIQPQNMRPSNRDLSLIGSSAHLSIIFYLFLCEKQSKQSIKKSNRVSILPVIQLIKAQNLMKKISVTRRFEKDTKISTQNDSLFNKIQQKMITSKDQDHNKLKSVLEIEIKNKKEVVNNQYMHTRIKTEASNYYFALNNNKKSILNNIPNLSHLENIKKNSLSNLESKTPRILLSRSEKYNQKQSLSQRLMCTYLKKQNLNYKQQKNINTDVKIF</sequence>
<accession>A0A8S1L5N0</accession>
<dbReference type="EMBL" id="CAJJDN010000015">
    <property type="protein sequence ID" value="CAD8060882.1"/>
    <property type="molecule type" value="Genomic_DNA"/>
</dbReference>
<organism evidence="1 2">
    <name type="scientific">Paramecium sonneborni</name>
    <dbReference type="NCBI Taxonomy" id="65129"/>
    <lineage>
        <taxon>Eukaryota</taxon>
        <taxon>Sar</taxon>
        <taxon>Alveolata</taxon>
        <taxon>Ciliophora</taxon>
        <taxon>Intramacronucleata</taxon>
        <taxon>Oligohymenophorea</taxon>
        <taxon>Peniculida</taxon>
        <taxon>Parameciidae</taxon>
        <taxon>Paramecium</taxon>
    </lineage>
</organism>
<comment type="caution">
    <text evidence="1">The sequence shown here is derived from an EMBL/GenBank/DDBJ whole genome shotgun (WGS) entry which is preliminary data.</text>
</comment>
<proteinExistence type="predicted"/>
<dbReference type="Proteomes" id="UP000692954">
    <property type="component" value="Unassembled WGS sequence"/>
</dbReference>
<dbReference type="AlphaFoldDB" id="A0A8S1L5N0"/>
<gene>
    <name evidence="1" type="ORF">PSON_ATCC_30995.1.T0150020</name>
</gene>
<protein>
    <submittedName>
        <fullName evidence="1">Uncharacterized protein</fullName>
    </submittedName>
</protein>